<protein>
    <submittedName>
        <fullName evidence="8">S49 family peptidase</fullName>
    </submittedName>
</protein>
<dbReference type="PANTHER" id="PTHR42987">
    <property type="entry name" value="PEPTIDASE S49"/>
    <property type="match status" value="1"/>
</dbReference>
<dbReference type="InterPro" id="IPR001907">
    <property type="entry name" value="ClpP"/>
</dbReference>
<evidence type="ECO:0000313" key="8">
    <source>
        <dbReference type="EMBL" id="QIK37472.1"/>
    </source>
</evidence>
<dbReference type="GO" id="GO:0006508">
    <property type="term" value="P:proteolysis"/>
    <property type="evidence" value="ECO:0007669"/>
    <property type="project" value="UniProtKB-KW"/>
</dbReference>
<evidence type="ECO:0000256" key="5">
    <source>
        <dbReference type="ARBA" id="ARBA00022825"/>
    </source>
</evidence>
<evidence type="ECO:0000256" key="3">
    <source>
        <dbReference type="ARBA" id="ARBA00022670"/>
    </source>
</evidence>
<keyword evidence="3" id="KW-0645">Protease</keyword>
<feature type="transmembrane region" description="Helical" evidence="6">
    <location>
        <begin position="47"/>
        <end position="69"/>
    </location>
</feature>
<gene>
    <name evidence="8" type="ORF">GWK36_05190</name>
</gene>
<evidence type="ECO:0000256" key="1">
    <source>
        <dbReference type="ARBA" id="ARBA00007039"/>
    </source>
</evidence>
<organism evidence="8 9">
    <name type="scientific">Caldichromatium japonicum</name>
    <dbReference type="NCBI Taxonomy" id="2699430"/>
    <lineage>
        <taxon>Bacteria</taxon>
        <taxon>Pseudomonadati</taxon>
        <taxon>Pseudomonadota</taxon>
        <taxon>Gammaproteobacteria</taxon>
        <taxon>Chromatiales</taxon>
        <taxon>Chromatiaceae</taxon>
        <taxon>Caldichromatium</taxon>
    </lineage>
</organism>
<proteinExistence type="inferred from homology"/>
<evidence type="ECO:0000259" key="7">
    <source>
        <dbReference type="Pfam" id="PF01343"/>
    </source>
</evidence>
<dbReference type="Gene3D" id="6.20.330.10">
    <property type="match status" value="1"/>
</dbReference>
<evidence type="ECO:0000313" key="9">
    <source>
        <dbReference type="Proteomes" id="UP000502699"/>
    </source>
</evidence>
<evidence type="ECO:0000256" key="4">
    <source>
        <dbReference type="ARBA" id="ARBA00022801"/>
    </source>
</evidence>
<keyword evidence="9" id="KW-1185">Reference proteome</keyword>
<keyword evidence="6" id="KW-0472">Membrane</keyword>
<keyword evidence="6" id="KW-1133">Transmembrane helix</keyword>
<comment type="similarity">
    <text evidence="2">Belongs to the peptidase S49 family.</text>
</comment>
<dbReference type="KEGG" id="cjap:GWK36_05190"/>
<dbReference type="Gene3D" id="3.90.226.10">
    <property type="entry name" value="2-enoyl-CoA Hydratase, Chain A, domain 1"/>
    <property type="match status" value="1"/>
</dbReference>
<evidence type="ECO:0000256" key="6">
    <source>
        <dbReference type="SAM" id="Phobius"/>
    </source>
</evidence>
<name>A0A6G7VBZ5_9GAMM</name>
<dbReference type="GO" id="GO:0004176">
    <property type="term" value="F:ATP-dependent peptidase activity"/>
    <property type="evidence" value="ECO:0007669"/>
    <property type="project" value="InterPro"/>
</dbReference>
<dbReference type="PRINTS" id="PR00127">
    <property type="entry name" value="CLPPROTEASEP"/>
</dbReference>
<accession>A0A6G7VBZ5</accession>
<dbReference type="CDD" id="cd07023">
    <property type="entry name" value="S49_Sppa_N_C"/>
    <property type="match status" value="1"/>
</dbReference>
<dbReference type="InterPro" id="IPR002142">
    <property type="entry name" value="Peptidase_S49"/>
</dbReference>
<dbReference type="GO" id="GO:0004252">
    <property type="term" value="F:serine-type endopeptidase activity"/>
    <property type="evidence" value="ECO:0007669"/>
    <property type="project" value="InterPro"/>
</dbReference>
<dbReference type="AlphaFoldDB" id="A0A6G7VBZ5"/>
<dbReference type="EMBL" id="CP048029">
    <property type="protein sequence ID" value="QIK37472.1"/>
    <property type="molecule type" value="Genomic_DNA"/>
</dbReference>
<comment type="similarity">
    <text evidence="1">Belongs to the peptidase S14 family.</text>
</comment>
<keyword evidence="6" id="KW-0812">Transmembrane</keyword>
<dbReference type="Proteomes" id="UP000502699">
    <property type="component" value="Chromosome"/>
</dbReference>
<keyword evidence="5" id="KW-0720">Serine protease</keyword>
<dbReference type="Pfam" id="PF01343">
    <property type="entry name" value="Peptidase_S49"/>
    <property type="match status" value="1"/>
</dbReference>
<dbReference type="Pfam" id="PF00574">
    <property type="entry name" value="CLP_protease"/>
    <property type="match status" value="1"/>
</dbReference>
<dbReference type="PANTHER" id="PTHR42987:SF8">
    <property type="entry name" value="PROTEINASE"/>
    <property type="match status" value="1"/>
</dbReference>
<evidence type="ECO:0000256" key="2">
    <source>
        <dbReference type="ARBA" id="ARBA00008683"/>
    </source>
</evidence>
<dbReference type="InterPro" id="IPR029045">
    <property type="entry name" value="ClpP/crotonase-like_dom_sf"/>
</dbReference>
<sequence>MKLDWKPVKTKDTPLPDPSHPEWERALINRLVLEYLADQRRRQRWSLILKLGVLLYLIGLLIVASLPAVTDLTKINEEHTALIEVNGILAPEADASAERIIAALRAAFENKHVKGIILAINSPGGSPVQAGMIYDEIKRLKEKYQKDKGRDLPVYAVAIDLCASGGYYVAAAADAIYVNPASLVGSIGVRLSSFGFQKAMEELGIERRLLTAGTNKGILDPFSPLPEPQRAFLQRVLERLHQQFIAAVKAGRGERLKGGDELFSGLFWSGDQAVELGLADGLGSASQVAREQIGAEKIVEYSKKRDLLDALTRRFGAMMTLGFIEALGLGGEGLARY</sequence>
<reference evidence="9" key="1">
    <citation type="submission" date="2020-01" db="EMBL/GenBank/DDBJ databases">
        <title>Caldichromatium gen. nov., sp. nov., a thermophilic purple sulfur bacterium member of the family Chromatiaceae isolated from Nakabusa hot spring, Japan.</title>
        <authorList>
            <person name="Saini M.K."/>
            <person name="Hanada S."/>
            <person name="Tank M."/>
        </authorList>
    </citation>
    <scope>NUCLEOTIDE SEQUENCE [LARGE SCALE GENOMIC DNA]</scope>
    <source>
        <strain evidence="9">No.7</strain>
    </source>
</reference>
<dbReference type="InterPro" id="IPR023562">
    <property type="entry name" value="ClpP/TepA"/>
</dbReference>
<dbReference type="InterPro" id="IPR047272">
    <property type="entry name" value="S49_SppA_C"/>
</dbReference>
<feature type="domain" description="Peptidase S49" evidence="7">
    <location>
        <begin position="150"/>
        <end position="291"/>
    </location>
</feature>
<keyword evidence="4" id="KW-0378">Hydrolase</keyword>
<dbReference type="SUPFAM" id="SSF52096">
    <property type="entry name" value="ClpP/crotonase"/>
    <property type="match status" value="1"/>
</dbReference>